<name>B9RAJ7_RICCO</name>
<dbReference type="AlphaFoldDB" id="B9RAJ7"/>
<sequence length="53" mass="5933">MHGSRCHYSSFSCKLTIAASAAATTVDASTNKYTYRFSSFSSNNFSTRRNKNR</sequence>
<dbReference type="EMBL" id="EQ973773">
    <property type="protein sequence ID" value="EEF51824.1"/>
    <property type="molecule type" value="Genomic_DNA"/>
</dbReference>
<organism evidence="1 2">
    <name type="scientific">Ricinus communis</name>
    <name type="common">Castor bean</name>
    <dbReference type="NCBI Taxonomy" id="3988"/>
    <lineage>
        <taxon>Eukaryota</taxon>
        <taxon>Viridiplantae</taxon>
        <taxon>Streptophyta</taxon>
        <taxon>Embryophyta</taxon>
        <taxon>Tracheophyta</taxon>
        <taxon>Spermatophyta</taxon>
        <taxon>Magnoliopsida</taxon>
        <taxon>eudicotyledons</taxon>
        <taxon>Gunneridae</taxon>
        <taxon>Pentapetalae</taxon>
        <taxon>rosids</taxon>
        <taxon>fabids</taxon>
        <taxon>Malpighiales</taxon>
        <taxon>Euphorbiaceae</taxon>
        <taxon>Acalyphoideae</taxon>
        <taxon>Acalypheae</taxon>
        <taxon>Ricinus</taxon>
    </lineage>
</organism>
<proteinExistence type="predicted"/>
<evidence type="ECO:0000313" key="2">
    <source>
        <dbReference type="Proteomes" id="UP000008311"/>
    </source>
</evidence>
<protein>
    <submittedName>
        <fullName evidence="1">Uncharacterized protein</fullName>
    </submittedName>
</protein>
<accession>B9RAJ7</accession>
<keyword evidence="2" id="KW-1185">Reference proteome</keyword>
<dbReference type="InParanoid" id="B9RAJ7"/>
<evidence type="ECO:0000313" key="1">
    <source>
        <dbReference type="EMBL" id="EEF51824.1"/>
    </source>
</evidence>
<dbReference type="Proteomes" id="UP000008311">
    <property type="component" value="Unassembled WGS sequence"/>
</dbReference>
<gene>
    <name evidence="1" type="ORF">RCOM_1506870</name>
</gene>
<reference evidence="2" key="1">
    <citation type="journal article" date="2010" name="Nat. Biotechnol.">
        <title>Draft genome sequence of the oilseed species Ricinus communis.</title>
        <authorList>
            <person name="Chan A.P."/>
            <person name="Crabtree J."/>
            <person name="Zhao Q."/>
            <person name="Lorenzi H."/>
            <person name="Orvis J."/>
            <person name="Puiu D."/>
            <person name="Melake-Berhan A."/>
            <person name="Jones K.M."/>
            <person name="Redman J."/>
            <person name="Chen G."/>
            <person name="Cahoon E.B."/>
            <person name="Gedil M."/>
            <person name="Stanke M."/>
            <person name="Haas B.J."/>
            <person name="Wortman J.R."/>
            <person name="Fraser-Liggett C.M."/>
            <person name="Ravel J."/>
            <person name="Rabinowicz P.D."/>
        </authorList>
    </citation>
    <scope>NUCLEOTIDE SEQUENCE [LARGE SCALE GENOMIC DNA]</scope>
    <source>
        <strain evidence="2">cv. Hale</strain>
    </source>
</reference>